<dbReference type="OrthoDB" id="2789670at2759"/>
<dbReference type="AlphaFoldDB" id="A0A6A5BZP7"/>
<dbReference type="InterPro" id="IPR050476">
    <property type="entry name" value="Insect_CytP450_Detox"/>
</dbReference>
<reference evidence="10 11" key="1">
    <citation type="journal article" date="2019" name="Sci. Rep.">
        <title>Nanopore sequencing improves the draft genome of the human pathogenic amoeba Naegleria fowleri.</title>
        <authorList>
            <person name="Liechti N."/>
            <person name="Schurch N."/>
            <person name="Bruggmann R."/>
            <person name="Wittwer M."/>
        </authorList>
    </citation>
    <scope>NUCLEOTIDE SEQUENCE [LARGE SCALE GENOMIC DNA]</scope>
    <source>
        <strain evidence="10 11">ATCC 30894</strain>
    </source>
</reference>
<proteinExistence type="inferred from homology"/>
<dbReference type="InterPro" id="IPR017972">
    <property type="entry name" value="Cyt_P450_CS"/>
</dbReference>
<evidence type="ECO:0000256" key="6">
    <source>
        <dbReference type="ARBA" id="ARBA00023004"/>
    </source>
</evidence>
<keyword evidence="7 9" id="KW-0503">Monooxygenase</keyword>
<dbReference type="PANTHER" id="PTHR24292">
    <property type="entry name" value="CYTOCHROME P450"/>
    <property type="match status" value="1"/>
</dbReference>
<evidence type="ECO:0000256" key="2">
    <source>
        <dbReference type="ARBA" id="ARBA00010617"/>
    </source>
</evidence>
<dbReference type="VEuPathDB" id="AmoebaDB:NfTy_014120"/>
<dbReference type="EMBL" id="VFQX01000006">
    <property type="protein sequence ID" value="KAF0983633.1"/>
    <property type="molecule type" value="Genomic_DNA"/>
</dbReference>
<keyword evidence="4 8" id="KW-0479">Metal-binding</keyword>
<dbReference type="GO" id="GO:0005506">
    <property type="term" value="F:iron ion binding"/>
    <property type="evidence" value="ECO:0007669"/>
    <property type="project" value="InterPro"/>
</dbReference>
<dbReference type="VEuPathDB" id="AmoebaDB:NF0082660"/>
<dbReference type="GO" id="GO:0020037">
    <property type="term" value="F:heme binding"/>
    <property type="evidence" value="ECO:0007669"/>
    <property type="project" value="InterPro"/>
</dbReference>
<protein>
    <recommendedName>
        <fullName evidence="12">Cytochrome P450</fullName>
    </recommendedName>
</protein>
<accession>A0A6A5BZP7</accession>
<dbReference type="InterPro" id="IPR036396">
    <property type="entry name" value="Cyt_P450_sf"/>
</dbReference>
<dbReference type="SUPFAM" id="SSF48264">
    <property type="entry name" value="Cytochrome P450"/>
    <property type="match status" value="1"/>
</dbReference>
<evidence type="ECO:0000256" key="1">
    <source>
        <dbReference type="ARBA" id="ARBA00001971"/>
    </source>
</evidence>
<gene>
    <name evidence="10" type="ORF">FDP41_010698</name>
</gene>
<keyword evidence="6 8" id="KW-0408">Iron</keyword>
<evidence type="ECO:0008006" key="12">
    <source>
        <dbReference type="Google" id="ProtNLM"/>
    </source>
</evidence>
<evidence type="ECO:0000256" key="4">
    <source>
        <dbReference type="ARBA" id="ARBA00022723"/>
    </source>
</evidence>
<dbReference type="PRINTS" id="PR00463">
    <property type="entry name" value="EP450I"/>
</dbReference>
<dbReference type="VEuPathDB" id="AmoebaDB:FDP41_010698"/>
<dbReference type="Proteomes" id="UP000444721">
    <property type="component" value="Unassembled WGS sequence"/>
</dbReference>
<dbReference type="Pfam" id="PF00067">
    <property type="entry name" value="p450"/>
    <property type="match status" value="1"/>
</dbReference>
<name>A0A6A5BZP7_NAEFO</name>
<dbReference type="PRINTS" id="PR00385">
    <property type="entry name" value="P450"/>
</dbReference>
<comment type="cofactor">
    <cofactor evidence="1 8">
        <name>heme</name>
        <dbReference type="ChEBI" id="CHEBI:30413"/>
    </cofactor>
</comment>
<dbReference type="InterPro" id="IPR002401">
    <property type="entry name" value="Cyt_P450_E_grp-I"/>
</dbReference>
<evidence type="ECO:0000313" key="10">
    <source>
        <dbReference type="EMBL" id="KAF0983633.1"/>
    </source>
</evidence>
<dbReference type="GeneID" id="68117913"/>
<dbReference type="Gene3D" id="1.10.630.10">
    <property type="entry name" value="Cytochrome P450"/>
    <property type="match status" value="1"/>
</dbReference>
<evidence type="ECO:0000313" key="11">
    <source>
        <dbReference type="Proteomes" id="UP000444721"/>
    </source>
</evidence>
<keyword evidence="3 8" id="KW-0349">Heme</keyword>
<evidence type="ECO:0000256" key="9">
    <source>
        <dbReference type="RuleBase" id="RU000461"/>
    </source>
</evidence>
<sequence length="356" mass="41188">MMVSSVYHSSLPTHSCDLLFKTKWNKLLEQNKNNGFILDVEDFASVTLEIIGQAGFGIDFGIFSETSDEGMKFRQNLTHVIRYDYIIRFFFREGLMRKLTSRLVGNEQALEYISTKLNSYIEQRQEEFRKDPKKPLNDLLSQLSNAYIFVVAGHETTSTTLQWIMYELGKNHQAQQRVREEALRIGGQEKRAPTFEDYPNMDYVHAVVMETLRLHPPVPHIVKQCTKTTTIGGTTVPKGSNIILPARTCQLLSSDFTNSTYKATDFAPERFLDKEFKQRVISSCSWFPFSFGNRRCIGYVFSQIETCMILFRMAQFYEFTLLNDESNPKEKVANLVGLTMRPSSNLKVLIQRRREE</sequence>
<dbReference type="GO" id="GO:0004497">
    <property type="term" value="F:monooxygenase activity"/>
    <property type="evidence" value="ECO:0007669"/>
    <property type="project" value="UniProtKB-KW"/>
</dbReference>
<evidence type="ECO:0000256" key="7">
    <source>
        <dbReference type="ARBA" id="ARBA00023033"/>
    </source>
</evidence>
<keyword evidence="5 9" id="KW-0560">Oxidoreductase</keyword>
<dbReference type="InterPro" id="IPR001128">
    <property type="entry name" value="Cyt_P450"/>
</dbReference>
<organism evidence="10 11">
    <name type="scientific">Naegleria fowleri</name>
    <name type="common">Brain eating amoeba</name>
    <dbReference type="NCBI Taxonomy" id="5763"/>
    <lineage>
        <taxon>Eukaryota</taxon>
        <taxon>Discoba</taxon>
        <taxon>Heterolobosea</taxon>
        <taxon>Tetramitia</taxon>
        <taxon>Eutetramitia</taxon>
        <taxon>Vahlkampfiidae</taxon>
        <taxon>Naegleria</taxon>
    </lineage>
</organism>
<evidence type="ECO:0000256" key="5">
    <source>
        <dbReference type="ARBA" id="ARBA00023002"/>
    </source>
</evidence>
<dbReference type="RefSeq" id="XP_044568346.1">
    <property type="nucleotide sequence ID" value="XM_044701024.1"/>
</dbReference>
<dbReference type="PANTHER" id="PTHR24292:SF54">
    <property type="entry name" value="CYP9F3-RELATED"/>
    <property type="match status" value="1"/>
</dbReference>
<dbReference type="PROSITE" id="PS00086">
    <property type="entry name" value="CYTOCHROME_P450"/>
    <property type="match status" value="1"/>
</dbReference>
<evidence type="ECO:0000256" key="3">
    <source>
        <dbReference type="ARBA" id="ARBA00022617"/>
    </source>
</evidence>
<comment type="similarity">
    <text evidence="2 9">Belongs to the cytochrome P450 family.</text>
</comment>
<feature type="binding site" description="axial binding residue" evidence="8">
    <location>
        <position position="296"/>
    </location>
    <ligand>
        <name>heme</name>
        <dbReference type="ChEBI" id="CHEBI:30413"/>
    </ligand>
    <ligandPart>
        <name>Fe</name>
        <dbReference type="ChEBI" id="CHEBI:18248"/>
    </ligandPart>
</feature>
<dbReference type="GO" id="GO:0016705">
    <property type="term" value="F:oxidoreductase activity, acting on paired donors, with incorporation or reduction of molecular oxygen"/>
    <property type="evidence" value="ECO:0007669"/>
    <property type="project" value="InterPro"/>
</dbReference>
<evidence type="ECO:0000256" key="8">
    <source>
        <dbReference type="PIRSR" id="PIRSR602401-1"/>
    </source>
</evidence>
<comment type="caution">
    <text evidence="10">The sequence shown here is derived from an EMBL/GenBank/DDBJ whole genome shotgun (WGS) entry which is preliminary data.</text>
</comment>
<keyword evidence="11" id="KW-1185">Reference proteome</keyword>